<name>A0A8S5N0I4_9CAUD</name>
<dbReference type="EMBL" id="BK015026">
    <property type="protein sequence ID" value="DAD87778.1"/>
    <property type="molecule type" value="Genomic_DNA"/>
</dbReference>
<accession>A0A8S5N0I4</accession>
<organism evidence="1">
    <name type="scientific">Podoviridae sp. ctval4</name>
    <dbReference type="NCBI Taxonomy" id="2826585"/>
    <lineage>
        <taxon>Viruses</taxon>
        <taxon>Duplodnaviria</taxon>
        <taxon>Heunggongvirae</taxon>
        <taxon>Uroviricota</taxon>
        <taxon>Caudoviricetes</taxon>
    </lineage>
</organism>
<protein>
    <submittedName>
        <fullName evidence="1">Reverse gyrase zinc finger</fullName>
    </submittedName>
</protein>
<reference evidence="1" key="1">
    <citation type="journal article" date="2021" name="Proc. Natl. Acad. Sci. U.S.A.">
        <title>A Catalog of Tens of Thousands of Viruses from Human Metagenomes Reveals Hidden Associations with Chronic Diseases.</title>
        <authorList>
            <person name="Tisza M.J."/>
            <person name="Buck C.B."/>
        </authorList>
    </citation>
    <scope>NUCLEOTIDE SEQUENCE</scope>
    <source>
        <strain evidence="1">Ctval4</strain>
    </source>
</reference>
<sequence length="65" mass="7775">MIRILDNSYTDYEKRCLLNLWNTMLLERDIHCAYYTVGCDNCGLKRLCADLDATYKWLEKKYGED</sequence>
<evidence type="ECO:0000313" key="1">
    <source>
        <dbReference type="EMBL" id="DAD87778.1"/>
    </source>
</evidence>
<proteinExistence type="predicted"/>